<evidence type="ECO:0000256" key="1">
    <source>
        <dbReference type="ARBA" id="ARBA00022553"/>
    </source>
</evidence>
<dbReference type="Pfam" id="PF00072">
    <property type="entry name" value="Response_reg"/>
    <property type="match status" value="1"/>
</dbReference>
<organism evidence="6 7">
    <name type="scientific">Luteolibacter ambystomatis</name>
    <dbReference type="NCBI Taxonomy" id="2824561"/>
    <lineage>
        <taxon>Bacteria</taxon>
        <taxon>Pseudomonadati</taxon>
        <taxon>Verrucomicrobiota</taxon>
        <taxon>Verrucomicrobiia</taxon>
        <taxon>Verrucomicrobiales</taxon>
        <taxon>Verrucomicrobiaceae</taxon>
        <taxon>Luteolibacter</taxon>
    </lineage>
</organism>
<dbReference type="EMBL" id="CP073100">
    <property type="protein sequence ID" value="QUE52141.1"/>
    <property type="molecule type" value="Genomic_DNA"/>
</dbReference>
<feature type="domain" description="HTH luxR-type" evidence="4">
    <location>
        <begin position="145"/>
        <end position="208"/>
    </location>
</feature>
<dbReference type="SMART" id="SM00448">
    <property type="entry name" value="REC"/>
    <property type="match status" value="1"/>
</dbReference>
<dbReference type="PROSITE" id="PS00622">
    <property type="entry name" value="HTH_LUXR_1"/>
    <property type="match status" value="1"/>
</dbReference>
<dbReference type="InterPro" id="IPR039420">
    <property type="entry name" value="WalR-like"/>
</dbReference>
<dbReference type="CDD" id="cd06170">
    <property type="entry name" value="LuxR_C_like"/>
    <property type="match status" value="1"/>
</dbReference>
<sequence>MPISVAIIEDDPGIREMLTRTIERASSLRFIQSFSSAEEALEVLPELKPDVVIMDIQLPGINGVECTLQLKKIVPAIQILVFTVFGDDDLVFKALEAGASGYLLKRTPRQAVIDAVRDVWHGGAPMSGEVARKVVESFRKPPKAKLEDAEQLTPREEEVLALLAKGYITKEIADQIGISFDTVRFHLKHIYRKLHVRSRSEALIKYLK</sequence>
<evidence type="ECO:0000259" key="4">
    <source>
        <dbReference type="PROSITE" id="PS50043"/>
    </source>
</evidence>
<feature type="modified residue" description="4-aspartylphosphate" evidence="3">
    <location>
        <position position="55"/>
    </location>
</feature>
<dbReference type="PRINTS" id="PR00038">
    <property type="entry name" value="HTHLUXR"/>
</dbReference>
<dbReference type="InterPro" id="IPR001789">
    <property type="entry name" value="Sig_transdc_resp-reg_receiver"/>
</dbReference>
<dbReference type="InterPro" id="IPR011006">
    <property type="entry name" value="CheY-like_superfamily"/>
</dbReference>
<dbReference type="InterPro" id="IPR000792">
    <property type="entry name" value="Tscrpt_reg_LuxR_C"/>
</dbReference>
<evidence type="ECO:0000259" key="5">
    <source>
        <dbReference type="PROSITE" id="PS50110"/>
    </source>
</evidence>
<dbReference type="CDD" id="cd17535">
    <property type="entry name" value="REC_NarL-like"/>
    <property type="match status" value="1"/>
</dbReference>
<dbReference type="RefSeq" id="WP_211632754.1">
    <property type="nucleotide sequence ID" value="NZ_CP073100.1"/>
</dbReference>
<gene>
    <name evidence="6" type="ORF">KBB96_04430</name>
</gene>
<reference evidence="6" key="1">
    <citation type="submission" date="2021-04" db="EMBL/GenBank/DDBJ databases">
        <title>Luteolibacter sp. 32A isolated from the skin of an Anderson's salamander (Ambystoma andersonii).</title>
        <authorList>
            <person name="Spergser J."/>
            <person name="Busse H.-J."/>
        </authorList>
    </citation>
    <scope>NUCLEOTIDE SEQUENCE</scope>
    <source>
        <strain evidence="6">32A</strain>
    </source>
</reference>
<dbReference type="InterPro" id="IPR058245">
    <property type="entry name" value="NreC/VraR/RcsB-like_REC"/>
</dbReference>
<dbReference type="SUPFAM" id="SSF52172">
    <property type="entry name" value="CheY-like"/>
    <property type="match status" value="1"/>
</dbReference>
<feature type="domain" description="Response regulatory" evidence="5">
    <location>
        <begin position="4"/>
        <end position="120"/>
    </location>
</feature>
<evidence type="ECO:0000256" key="3">
    <source>
        <dbReference type="PROSITE-ProRule" id="PRU00169"/>
    </source>
</evidence>
<evidence type="ECO:0000313" key="7">
    <source>
        <dbReference type="Proteomes" id="UP000676169"/>
    </source>
</evidence>
<dbReference type="Pfam" id="PF00196">
    <property type="entry name" value="GerE"/>
    <property type="match status" value="1"/>
</dbReference>
<dbReference type="SUPFAM" id="SSF46894">
    <property type="entry name" value="C-terminal effector domain of the bipartite response regulators"/>
    <property type="match status" value="1"/>
</dbReference>
<evidence type="ECO:0000256" key="2">
    <source>
        <dbReference type="ARBA" id="ARBA00023125"/>
    </source>
</evidence>
<proteinExistence type="predicted"/>
<dbReference type="PANTHER" id="PTHR43214">
    <property type="entry name" value="TWO-COMPONENT RESPONSE REGULATOR"/>
    <property type="match status" value="1"/>
</dbReference>
<dbReference type="GO" id="GO:0000160">
    <property type="term" value="P:phosphorelay signal transduction system"/>
    <property type="evidence" value="ECO:0007669"/>
    <property type="project" value="InterPro"/>
</dbReference>
<dbReference type="Gene3D" id="3.40.50.2300">
    <property type="match status" value="1"/>
</dbReference>
<dbReference type="GO" id="GO:0006355">
    <property type="term" value="P:regulation of DNA-templated transcription"/>
    <property type="evidence" value="ECO:0007669"/>
    <property type="project" value="InterPro"/>
</dbReference>
<keyword evidence="1 3" id="KW-0597">Phosphoprotein</keyword>
<dbReference type="KEGG" id="lamb:KBB96_04430"/>
<dbReference type="AlphaFoldDB" id="A0A975J165"/>
<dbReference type="GO" id="GO:0003677">
    <property type="term" value="F:DNA binding"/>
    <property type="evidence" value="ECO:0007669"/>
    <property type="project" value="UniProtKB-KW"/>
</dbReference>
<evidence type="ECO:0000313" key="6">
    <source>
        <dbReference type="EMBL" id="QUE52141.1"/>
    </source>
</evidence>
<keyword evidence="7" id="KW-1185">Reference proteome</keyword>
<protein>
    <submittedName>
        <fullName evidence="6">Response regulator transcription factor</fullName>
    </submittedName>
</protein>
<dbReference type="SMART" id="SM00421">
    <property type="entry name" value="HTH_LUXR"/>
    <property type="match status" value="1"/>
</dbReference>
<dbReference type="PROSITE" id="PS50110">
    <property type="entry name" value="RESPONSE_REGULATORY"/>
    <property type="match status" value="1"/>
</dbReference>
<accession>A0A975J165</accession>
<keyword evidence="2" id="KW-0238">DNA-binding</keyword>
<dbReference type="InterPro" id="IPR016032">
    <property type="entry name" value="Sig_transdc_resp-reg_C-effctor"/>
</dbReference>
<dbReference type="Proteomes" id="UP000676169">
    <property type="component" value="Chromosome"/>
</dbReference>
<dbReference type="PROSITE" id="PS50043">
    <property type="entry name" value="HTH_LUXR_2"/>
    <property type="match status" value="1"/>
</dbReference>
<name>A0A975J165_9BACT</name>